<dbReference type="EMBL" id="JBBPEH010000013">
    <property type="protein sequence ID" value="KAK7530680.1"/>
    <property type="molecule type" value="Genomic_DNA"/>
</dbReference>
<evidence type="ECO:0000313" key="2">
    <source>
        <dbReference type="EMBL" id="KAK7530680.1"/>
    </source>
</evidence>
<feature type="region of interest" description="Disordered" evidence="1">
    <location>
        <begin position="102"/>
        <end position="138"/>
    </location>
</feature>
<dbReference type="Proteomes" id="UP001360953">
    <property type="component" value="Unassembled WGS sequence"/>
</dbReference>
<keyword evidence="3" id="KW-1185">Reference proteome</keyword>
<sequence length="239" mass="26442">MRLQRCQQRTSRCNRLLGVVGRRHSILRPCQDDSFATCESAALCALGDGWRRQQRSQAPRARSRQATRTQHSAAPQVCRALNHVRGGCFGVSHRSRRVFRRRASPATWRGSPGPPVRRAPPGRAPFEELDKSRQSVVGPKIETAPTRNNRVRPRITATFSIGRAARAGVVKEKTHVGVPRLSPARCGELRESGTRHCGSAQHHGCTLCSSLCTCTDQGRSVPNLTSFQAKRRHLDGLDC</sequence>
<gene>
    <name evidence="2" type="ORF">J3D65DRAFT_132458</name>
</gene>
<proteinExistence type="predicted"/>
<dbReference type="RefSeq" id="XP_066650753.1">
    <property type="nucleotide sequence ID" value="XM_066793906.1"/>
</dbReference>
<feature type="compositionally biased region" description="Low complexity" evidence="1">
    <location>
        <begin position="55"/>
        <end position="70"/>
    </location>
</feature>
<feature type="region of interest" description="Disordered" evidence="1">
    <location>
        <begin position="52"/>
        <end position="74"/>
    </location>
</feature>
<comment type="caution">
    <text evidence="2">The sequence shown here is derived from an EMBL/GenBank/DDBJ whole genome shotgun (WGS) entry which is preliminary data.</text>
</comment>
<organism evidence="2 3">
    <name type="scientific">Phyllosticta citribraziliensis</name>
    <dbReference type="NCBI Taxonomy" id="989973"/>
    <lineage>
        <taxon>Eukaryota</taxon>
        <taxon>Fungi</taxon>
        <taxon>Dikarya</taxon>
        <taxon>Ascomycota</taxon>
        <taxon>Pezizomycotina</taxon>
        <taxon>Dothideomycetes</taxon>
        <taxon>Dothideomycetes incertae sedis</taxon>
        <taxon>Botryosphaeriales</taxon>
        <taxon>Phyllostictaceae</taxon>
        <taxon>Phyllosticta</taxon>
    </lineage>
</organism>
<protein>
    <submittedName>
        <fullName evidence="2">Uncharacterized protein</fullName>
    </submittedName>
</protein>
<reference evidence="2 3" key="1">
    <citation type="submission" date="2024-04" db="EMBL/GenBank/DDBJ databases">
        <title>Phyllosticta paracitricarpa is synonymous to the EU quarantine fungus P. citricarpa based on phylogenomic analyses.</title>
        <authorList>
            <consortium name="Lawrence Berkeley National Laboratory"/>
            <person name="Van ingen-buijs V.A."/>
            <person name="Van westerhoven A.C."/>
            <person name="Haridas S."/>
            <person name="Skiadas P."/>
            <person name="Martin F."/>
            <person name="Groenewald J.Z."/>
            <person name="Crous P.W."/>
            <person name="Seidl M.F."/>
        </authorList>
    </citation>
    <scope>NUCLEOTIDE SEQUENCE [LARGE SCALE GENOMIC DNA]</scope>
    <source>
        <strain evidence="2 3">CPC 17464</strain>
    </source>
</reference>
<evidence type="ECO:0000313" key="3">
    <source>
        <dbReference type="Proteomes" id="UP001360953"/>
    </source>
</evidence>
<name>A0ABR1L625_9PEZI</name>
<accession>A0ABR1L625</accession>
<evidence type="ECO:0000256" key="1">
    <source>
        <dbReference type="SAM" id="MobiDB-lite"/>
    </source>
</evidence>
<dbReference type="GeneID" id="92026812"/>